<evidence type="ECO:0000313" key="2">
    <source>
        <dbReference type="Proteomes" id="UP000091857"/>
    </source>
</evidence>
<proteinExistence type="predicted"/>
<reference evidence="2" key="1">
    <citation type="journal article" date="2016" name="Nat. Biotechnol.">
        <title>Sequencing wild and cultivated cassava and related species reveals extensive interspecific hybridization and genetic diversity.</title>
        <authorList>
            <person name="Bredeson J.V."/>
            <person name="Lyons J.B."/>
            <person name="Prochnik S.E."/>
            <person name="Wu G.A."/>
            <person name="Ha C.M."/>
            <person name="Edsinger-Gonzales E."/>
            <person name="Grimwood J."/>
            <person name="Schmutz J."/>
            <person name="Rabbi I.Y."/>
            <person name="Egesi C."/>
            <person name="Nauluvula P."/>
            <person name="Lebot V."/>
            <person name="Ndunguru J."/>
            <person name="Mkamilo G."/>
            <person name="Bart R.S."/>
            <person name="Setter T.L."/>
            <person name="Gleadow R.M."/>
            <person name="Kulakow P."/>
            <person name="Ferguson M.E."/>
            <person name="Rounsley S."/>
            <person name="Rokhsar D.S."/>
        </authorList>
    </citation>
    <scope>NUCLEOTIDE SEQUENCE [LARGE SCALE GENOMIC DNA]</scope>
    <source>
        <strain evidence="2">cv. AM560-2</strain>
    </source>
</reference>
<accession>A0ACB7HTY1</accession>
<protein>
    <submittedName>
        <fullName evidence="1">Uncharacterized protein</fullName>
    </submittedName>
</protein>
<gene>
    <name evidence="1" type="ORF">MANES_05G117502v8</name>
</gene>
<organism evidence="1 2">
    <name type="scientific">Manihot esculenta</name>
    <name type="common">Cassava</name>
    <name type="synonym">Jatropha manihot</name>
    <dbReference type="NCBI Taxonomy" id="3983"/>
    <lineage>
        <taxon>Eukaryota</taxon>
        <taxon>Viridiplantae</taxon>
        <taxon>Streptophyta</taxon>
        <taxon>Embryophyta</taxon>
        <taxon>Tracheophyta</taxon>
        <taxon>Spermatophyta</taxon>
        <taxon>Magnoliopsida</taxon>
        <taxon>eudicotyledons</taxon>
        <taxon>Gunneridae</taxon>
        <taxon>Pentapetalae</taxon>
        <taxon>rosids</taxon>
        <taxon>fabids</taxon>
        <taxon>Malpighiales</taxon>
        <taxon>Euphorbiaceae</taxon>
        <taxon>Crotonoideae</taxon>
        <taxon>Manihoteae</taxon>
        <taxon>Manihot</taxon>
    </lineage>
</organism>
<dbReference type="Proteomes" id="UP000091857">
    <property type="component" value="Chromosome 5"/>
</dbReference>
<dbReference type="EMBL" id="CM004391">
    <property type="protein sequence ID" value="KAG8654281.1"/>
    <property type="molecule type" value="Genomic_DNA"/>
</dbReference>
<comment type="caution">
    <text evidence="1">The sequence shown here is derived from an EMBL/GenBank/DDBJ whole genome shotgun (WGS) entry which is preliminary data.</text>
</comment>
<keyword evidence="2" id="KW-1185">Reference proteome</keyword>
<name>A0ACB7HTY1_MANES</name>
<sequence>MDNVVSLIVFRDKRGSGRCCDIGDPSTFRQPRKPHLVPRGSLVRTTLLPAFIDSDLDFAKNWNNAYI</sequence>
<evidence type="ECO:0000313" key="1">
    <source>
        <dbReference type="EMBL" id="KAG8654281.1"/>
    </source>
</evidence>